<feature type="compositionally biased region" description="Polar residues" evidence="2">
    <location>
        <begin position="228"/>
        <end position="238"/>
    </location>
</feature>
<accession>A0A433U2G3</accession>
<sequence>MAEEKPLTPSLLDVIAEDMSMDFVGKDVPMRQDDTCISTAATQLQSLLAHGQDESYGTAENIAAGLEIQDDVTVKEEVLSPFQVTPAPPFSEPHLVPVQVTKVSNMEMSHNSSHVVSTAQTGAEEFPHSSDTAYTVGAAVMGNEDIFKSDESPMFSTACSSQTNPDEEMLQNSSTFSTVHAALNSSNAILHSDSTPNFSAYESQTYCEEVSQNSSTFSTILLPQTSSSNNDGILNSATPGAPKPQNVQVGVHNGSSNLDGSEGNYSHRPRKELRVSVKPLSPSVLAALHRKNLTVTLKSRDRHKKGSGSGPDHRAGQRFDQQSSMRNNGPRLDSKYRASKQSLGSVSSERNQRGKILNDRGKEPSSHKTKKSINVLTSTELKALLIKSQATIRSLSKELNEWKRTEEAWKKSENGIFGRLIGKMMANIKDRRRKEGLKLHVHDLVCETILQDIEERRTSTRP</sequence>
<protein>
    <submittedName>
        <fullName evidence="3">Uncharacterized protein</fullName>
    </submittedName>
</protein>
<evidence type="ECO:0000256" key="1">
    <source>
        <dbReference type="SAM" id="Coils"/>
    </source>
</evidence>
<feature type="region of interest" description="Disordered" evidence="2">
    <location>
        <begin position="291"/>
        <end position="372"/>
    </location>
</feature>
<feature type="region of interest" description="Disordered" evidence="2">
    <location>
        <begin position="228"/>
        <end position="276"/>
    </location>
</feature>
<reference evidence="3 4" key="1">
    <citation type="submission" date="2019-01" db="EMBL/GenBank/DDBJ databases">
        <title>A draft genome assembly of the solar-powered sea slug Elysia chlorotica.</title>
        <authorList>
            <person name="Cai H."/>
            <person name="Li Q."/>
            <person name="Fang X."/>
            <person name="Li J."/>
            <person name="Curtis N.E."/>
            <person name="Altenburger A."/>
            <person name="Shibata T."/>
            <person name="Feng M."/>
            <person name="Maeda T."/>
            <person name="Schwartz J.A."/>
            <person name="Shigenobu S."/>
            <person name="Lundholm N."/>
            <person name="Nishiyama T."/>
            <person name="Yang H."/>
            <person name="Hasebe M."/>
            <person name="Li S."/>
            <person name="Pierce S.K."/>
            <person name="Wang J."/>
        </authorList>
    </citation>
    <scope>NUCLEOTIDE SEQUENCE [LARGE SCALE GENOMIC DNA]</scope>
    <source>
        <strain evidence="3">EC2010</strain>
        <tissue evidence="3">Whole organism of an adult</tissue>
    </source>
</reference>
<gene>
    <name evidence="3" type="ORF">EGW08_004178</name>
</gene>
<evidence type="ECO:0000313" key="4">
    <source>
        <dbReference type="Proteomes" id="UP000271974"/>
    </source>
</evidence>
<dbReference type="EMBL" id="RQTK01000094">
    <property type="protein sequence ID" value="RUS88012.1"/>
    <property type="molecule type" value="Genomic_DNA"/>
</dbReference>
<proteinExistence type="predicted"/>
<feature type="compositionally biased region" description="Polar residues" evidence="2">
    <location>
        <begin position="339"/>
        <end position="349"/>
    </location>
</feature>
<evidence type="ECO:0000256" key="2">
    <source>
        <dbReference type="SAM" id="MobiDB-lite"/>
    </source>
</evidence>
<keyword evidence="1" id="KW-0175">Coiled coil</keyword>
<organism evidence="3 4">
    <name type="scientific">Elysia chlorotica</name>
    <name type="common">Eastern emerald elysia</name>
    <name type="synonym">Sea slug</name>
    <dbReference type="NCBI Taxonomy" id="188477"/>
    <lineage>
        <taxon>Eukaryota</taxon>
        <taxon>Metazoa</taxon>
        <taxon>Spiralia</taxon>
        <taxon>Lophotrochozoa</taxon>
        <taxon>Mollusca</taxon>
        <taxon>Gastropoda</taxon>
        <taxon>Heterobranchia</taxon>
        <taxon>Euthyneura</taxon>
        <taxon>Panpulmonata</taxon>
        <taxon>Sacoglossa</taxon>
        <taxon>Placobranchoidea</taxon>
        <taxon>Plakobranchidae</taxon>
        <taxon>Elysia</taxon>
    </lineage>
</organism>
<dbReference type="OrthoDB" id="10649098at2759"/>
<dbReference type="AlphaFoldDB" id="A0A433U2G3"/>
<dbReference type="Proteomes" id="UP000271974">
    <property type="component" value="Unassembled WGS sequence"/>
</dbReference>
<feature type="compositionally biased region" description="Polar residues" evidence="2">
    <location>
        <begin position="245"/>
        <end position="259"/>
    </location>
</feature>
<name>A0A433U2G3_ELYCH</name>
<keyword evidence="4" id="KW-1185">Reference proteome</keyword>
<comment type="caution">
    <text evidence="3">The sequence shown here is derived from an EMBL/GenBank/DDBJ whole genome shotgun (WGS) entry which is preliminary data.</text>
</comment>
<feature type="coiled-coil region" evidence="1">
    <location>
        <begin position="385"/>
        <end position="412"/>
    </location>
</feature>
<feature type="compositionally biased region" description="Basic and acidic residues" evidence="2">
    <location>
        <begin position="350"/>
        <end position="366"/>
    </location>
</feature>
<evidence type="ECO:0000313" key="3">
    <source>
        <dbReference type="EMBL" id="RUS88012.1"/>
    </source>
</evidence>